<name>A0A512J4I3_9HYPH</name>
<evidence type="ECO:0000313" key="2">
    <source>
        <dbReference type="EMBL" id="GEP04843.1"/>
    </source>
</evidence>
<dbReference type="AlphaFoldDB" id="A0A512J4I3"/>
<organism evidence="2 4">
    <name type="scientific">Methylobacterium oxalidis</name>
    <dbReference type="NCBI Taxonomy" id="944322"/>
    <lineage>
        <taxon>Bacteria</taxon>
        <taxon>Pseudomonadati</taxon>
        <taxon>Pseudomonadota</taxon>
        <taxon>Alphaproteobacteria</taxon>
        <taxon>Hyphomicrobiales</taxon>
        <taxon>Methylobacteriaceae</taxon>
        <taxon>Methylobacterium</taxon>
    </lineage>
</organism>
<reference evidence="5" key="2">
    <citation type="journal article" date="2019" name="Int. J. Syst. Evol. Microbiol.">
        <title>The Global Catalogue of Microorganisms (GCM) 10K type strain sequencing project: providing services to taxonomists for standard genome sequencing and annotation.</title>
        <authorList>
            <consortium name="The Broad Institute Genomics Platform"/>
            <consortium name="The Broad Institute Genome Sequencing Center for Infectious Disease"/>
            <person name="Wu L."/>
            <person name="Ma J."/>
        </authorList>
    </citation>
    <scope>NUCLEOTIDE SEQUENCE [LARGE SCALE GENOMIC DNA]</scope>
    <source>
        <strain evidence="5">NBRC 107715</strain>
    </source>
</reference>
<keyword evidence="1" id="KW-0812">Transmembrane</keyword>
<feature type="transmembrane region" description="Helical" evidence="1">
    <location>
        <begin position="70"/>
        <end position="94"/>
    </location>
</feature>
<gene>
    <name evidence="3" type="ORF">GCM10007888_20490</name>
    <name evidence="2" type="ORF">MOX02_28810</name>
</gene>
<keyword evidence="1" id="KW-1133">Transmembrane helix</keyword>
<accession>A0A512J4I3</accession>
<evidence type="ECO:0000313" key="4">
    <source>
        <dbReference type="Proteomes" id="UP000321960"/>
    </source>
</evidence>
<dbReference type="Proteomes" id="UP000321960">
    <property type="component" value="Unassembled WGS sequence"/>
</dbReference>
<evidence type="ECO:0000313" key="3">
    <source>
        <dbReference type="EMBL" id="GLS63668.1"/>
    </source>
</evidence>
<proteinExistence type="predicted"/>
<reference evidence="3" key="1">
    <citation type="journal article" date="2014" name="Int. J. Syst. Evol. Microbiol.">
        <title>Complete genome of a new Firmicutes species belonging to the dominant human colonic microbiota ('Ruminococcus bicirculans') reveals two chromosomes and a selective capacity to utilize plant glucans.</title>
        <authorList>
            <consortium name="NISC Comparative Sequencing Program"/>
            <person name="Wegmann U."/>
            <person name="Louis P."/>
            <person name="Goesmann A."/>
            <person name="Henrissat B."/>
            <person name="Duncan S.H."/>
            <person name="Flint H.J."/>
        </authorList>
    </citation>
    <scope>NUCLEOTIDE SEQUENCE</scope>
    <source>
        <strain evidence="3">NBRC 107715</strain>
    </source>
</reference>
<evidence type="ECO:0000256" key="1">
    <source>
        <dbReference type="SAM" id="Phobius"/>
    </source>
</evidence>
<keyword evidence="5" id="KW-1185">Reference proteome</keyword>
<dbReference type="EMBL" id="BJZU01000052">
    <property type="protein sequence ID" value="GEP04843.1"/>
    <property type="molecule type" value="Genomic_DNA"/>
</dbReference>
<dbReference type="Proteomes" id="UP001156856">
    <property type="component" value="Unassembled WGS sequence"/>
</dbReference>
<protein>
    <submittedName>
        <fullName evidence="2">Uncharacterized protein</fullName>
    </submittedName>
</protein>
<keyword evidence="1" id="KW-0472">Membrane</keyword>
<feature type="transmembrane region" description="Helical" evidence="1">
    <location>
        <begin position="33"/>
        <end position="58"/>
    </location>
</feature>
<sequence length="128" mass="13125">MALGFLLAPLAGATAGAAVLSHGNTNHFGSWLMAFSIAGYIDAYIFGLLTFIALNGVVRPTLIRVSLTGSAVALALSVLLGAGGFVMAALGATFSLMDALQFFGTIGGMGLVGGFVFWLIVYTGHEHE</sequence>
<evidence type="ECO:0000313" key="5">
    <source>
        <dbReference type="Proteomes" id="UP001156856"/>
    </source>
</evidence>
<feature type="transmembrane region" description="Helical" evidence="1">
    <location>
        <begin position="100"/>
        <end position="122"/>
    </location>
</feature>
<reference evidence="3" key="4">
    <citation type="submission" date="2023-01" db="EMBL/GenBank/DDBJ databases">
        <title>Draft genome sequence of Methylobacterium oxalidis strain NBRC 107715.</title>
        <authorList>
            <person name="Sun Q."/>
            <person name="Mori K."/>
        </authorList>
    </citation>
    <scope>NUCLEOTIDE SEQUENCE</scope>
    <source>
        <strain evidence="3">NBRC 107715</strain>
    </source>
</reference>
<reference evidence="2 4" key="3">
    <citation type="submission" date="2019-07" db="EMBL/GenBank/DDBJ databases">
        <title>Whole genome shotgun sequence of Methylobacterium oxalidis NBRC 107715.</title>
        <authorList>
            <person name="Hosoyama A."/>
            <person name="Uohara A."/>
            <person name="Ohji S."/>
            <person name="Ichikawa N."/>
        </authorList>
    </citation>
    <scope>NUCLEOTIDE SEQUENCE [LARGE SCALE GENOMIC DNA]</scope>
    <source>
        <strain evidence="2 4">NBRC 107715</strain>
    </source>
</reference>
<dbReference type="EMBL" id="BSPK01000025">
    <property type="protein sequence ID" value="GLS63668.1"/>
    <property type="molecule type" value="Genomic_DNA"/>
</dbReference>
<comment type="caution">
    <text evidence="2">The sequence shown here is derived from an EMBL/GenBank/DDBJ whole genome shotgun (WGS) entry which is preliminary data.</text>
</comment>